<organism evidence="2 3">
    <name type="scientific">Lates japonicus</name>
    <name type="common">Japanese lates</name>
    <dbReference type="NCBI Taxonomy" id="270547"/>
    <lineage>
        <taxon>Eukaryota</taxon>
        <taxon>Metazoa</taxon>
        <taxon>Chordata</taxon>
        <taxon>Craniata</taxon>
        <taxon>Vertebrata</taxon>
        <taxon>Euteleostomi</taxon>
        <taxon>Actinopterygii</taxon>
        <taxon>Neopterygii</taxon>
        <taxon>Teleostei</taxon>
        <taxon>Neoteleostei</taxon>
        <taxon>Acanthomorphata</taxon>
        <taxon>Carangaria</taxon>
        <taxon>Carangaria incertae sedis</taxon>
        <taxon>Centropomidae</taxon>
        <taxon>Lates</taxon>
    </lineage>
</organism>
<protein>
    <submittedName>
        <fullName evidence="2">Collagen alpha-1(XXVIII) chain-like protein</fullName>
    </submittedName>
</protein>
<comment type="caution">
    <text evidence="2">The sequence shown here is derived from an EMBL/GenBank/DDBJ whole genome shotgun (WGS) entry which is preliminary data.</text>
</comment>
<feature type="region of interest" description="Disordered" evidence="1">
    <location>
        <begin position="69"/>
        <end position="99"/>
    </location>
</feature>
<dbReference type="EMBL" id="BRZM01000129">
    <property type="protein sequence ID" value="GLD68261.1"/>
    <property type="molecule type" value="Genomic_DNA"/>
</dbReference>
<reference evidence="2" key="1">
    <citation type="submission" date="2022-08" db="EMBL/GenBank/DDBJ databases">
        <title>Genome sequencing of akame (Lates japonicus).</title>
        <authorList>
            <person name="Hashiguchi Y."/>
            <person name="Takahashi H."/>
        </authorList>
    </citation>
    <scope>NUCLEOTIDE SEQUENCE</scope>
    <source>
        <strain evidence="2">Kochi</strain>
    </source>
</reference>
<sequence>MIDIGLQFNTEVTSAFTWAHNIPREIARPPGAPWIVVRPSGRRFRCPGPSYKQVGDVVPGPTRPTLVPAIRRKQSSQAPRSATVGPRPTALRAAAGRAG</sequence>
<keyword evidence="2" id="KW-0176">Collagen</keyword>
<dbReference type="Proteomes" id="UP001279410">
    <property type="component" value="Unassembled WGS sequence"/>
</dbReference>
<dbReference type="GO" id="GO:0005581">
    <property type="term" value="C:collagen trimer"/>
    <property type="evidence" value="ECO:0007669"/>
    <property type="project" value="UniProtKB-KW"/>
</dbReference>
<accession>A0AAD3N8R5</accession>
<keyword evidence="3" id="KW-1185">Reference proteome</keyword>
<evidence type="ECO:0000313" key="2">
    <source>
        <dbReference type="EMBL" id="GLD68261.1"/>
    </source>
</evidence>
<dbReference type="AlphaFoldDB" id="A0AAD3N8R5"/>
<name>A0AAD3N8R5_LATJO</name>
<proteinExistence type="predicted"/>
<evidence type="ECO:0000256" key="1">
    <source>
        <dbReference type="SAM" id="MobiDB-lite"/>
    </source>
</evidence>
<gene>
    <name evidence="2" type="ORF">AKAME5_001957200</name>
</gene>
<evidence type="ECO:0000313" key="3">
    <source>
        <dbReference type="Proteomes" id="UP001279410"/>
    </source>
</evidence>